<dbReference type="RefSeq" id="WP_175369751.1">
    <property type="nucleotide sequence ID" value="NZ_JABWCS010000174.1"/>
</dbReference>
<keyword evidence="2" id="KW-1185">Reference proteome</keyword>
<accession>A0A850EH96</accession>
<gene>
    <name evidence="1" type="ORF">HPT30_01325</name>
</gene>
<organism evidence="1 2">
    <name type="scientific">Paenibacillus agri</name>
    <dbReference type="NCBI Taxonomy" id="2744309"/>
    <lineage>
        <taxon>Bacteria</taxon>
        <taxon>Bacillati</taxon>
        <taxon>Bacillota</taxon>
        <taxon>Bacilli</taxon>
        <taxon>Bacillales</taxon>
        <taxon>Paenibacillaceae</taxon>
        <taxon>Paenibacillus</taxon>
    </lineage>
</organism>
<dbReference type="InterPro" id="IPR015018">
    <property type="entry name" value="DUF1905"/>
</dbReference>
<evidence type="ECO:0000313" key="2">
    <source>
        <dbReference type="Proteomes" id="UP000564806"/>
    </source>
</evidence>
<protein>
    <submittedName>
        <fullName evidence="1">DUF1905 domain-containing protein</fullName>
    </submittedName>
</protein>
<dbReference type="AlphaFoldDB" id="A0A850EH96"/>
<dbReference type="Pfam" id="PF08922">
    <property type="entry name" value="DUF1905"/>
    <property type="match status" value="1"/>
</dbReference>
<dbReference type="SUPFAM" id="SSF141694">
    <property type="entry name" value="AF2212/PG0164-like"/>
    <property type="match status" value="1"/>
</dbReference>
<dbReference type="InterPro" id="IPR037079">
    <property type="entry name" value="AF2212/PG0164-like_sf"/>
</dbReference>
<comment type="caution">
    <text evidence="1">The sequence shown here is derived from an EMBL/GenBank/DDBJ whole genome shotgun (WGS) entry which is preliminary data.</text>
</comment>
<reference evidence="1" key="1">
    <citation type="submission" date="2020-06" db="EMBL/GenBank/DDBJ databases">
        <title>Paenibacillus sp. nov., isolated from soil.</title>
        <authorList>
            <person name="Seo Y.L."/>
        </authorList>
    </citation>
    <scope>NUCLEOTIDE SEQUENCE [LARGE SCALE GENOMIC DNA]</scope>
    <source>
        <strain evidence="1">JW14</strain>
    </source>
</reference>
<dbReference type="Proteomes" id="UP000564806">
    <property type="component" value="Unassembled WGS sequence"/>
</dbReference>
<dbReference type="EMBL" id="JABWCS010000174">
    <property type="protein sequence ID" value="NUU59039.1"/>
    <property type="molecule type" value="Genomic_DNA"/>
</dbReference>
<name>A0A850EH96_9BACL</name>
<sequence length="154" mass="17424">MYEFTAQLVRPEVTGSWTYFNVPLAVEEIFGTKSRVQVKGTINGIPYRGMLMPHGDGRHFMVANKELRNLAKAGPGDIVNVTMEGDSESRDVLAPDDFLATLSTNERARDYYDNLAYSYQKEYVAWIEGAKRQETRAARIEKSVGKLEEGLRLK</sequence>
<evidence type="ECO:0000313" key="1">
    <source>
        <dbReference type="EMBL" id="NUU59039.1"/>
    </source>
</evidence>
<dbReference type="Pfam" id="PF13376">
    <property type="entry name" value="OmdA"/>
    <property type="match status" value="1"/>
</dbReference>
<proteinExistence type="predicted"/>
<dbReference type="Gene3D" id="2.40.30.100">
    <property type="entry name" value="AF2212/PG0164-like"/>
    <property type="match status" value="1"/>
</dbReference>